<evidence type="ECO:0000313" key="3">
    <source>
        <dbReference type="Proteomes" id="UP000717328"/>
    </source>
</evidence>
<reference evidence="2" key="1">
    <citation type="submission" date="2021-02" db="EMBL/GenBank/DDBJ databases">
        <authorList>
            <person name="Nieuwenhuis M."/>
            <person name="Van De Peppel L.J.J."/>
        </authorList>
    </citation>
    <scope>NUCLEOTIDE SEQUENCE</scope>
    <source>
        <strain evidence="2">D49</strain>
    </source>
</reference>
<protein>
    <recommendedName>
        <fullName evidence="1">T6SS Phospholipase effector Tle1-like catalytic domain-containing protein</fullName>
    </recommendedName>
</protein>
<dbReference type="InterPro" id="IPR018712">
    <property type="entry name" value="Tle1-like_cat"/>
</dbReference>
<dbReference type="Proteomes" id="UP000717328">
    <property type="component" value="Unassembled WGS sequence"/>
</dbReference>
<accession>A0A9P7FXF8</accession>
<dbReference type="AlphaFoldDB" id="A0A9P7FXF8"/>
<name>A0A9P7FXF8_9AGAR</name>
<dbReference type="OrthoDB" id="3162439at2759"/>
<proteinExistence type="predicted"/>
<dbReference type="PANTHER" id="PTHR33840:SF2">
    <property type="entry name" value="TLE1 PHOSPHOLIPASE DOMAIN-CONTAINING PROTEIN"/>
    <property type="match status" value="1"/>
</dbReference>
<comment type="caution">
    <text evidence="2">The sequence shown here is derived from an EMBL/GenBank/DDBJ whole genome shotgun (WGS) entry which is preliminary data.</text>
</comment>
<organism evidence="2 3">
    <name type="scientific">Sphagnurus paluster</name>
    <dbReference type="NCBI Taxonomy" id="117069"/>
    <lineage>
        <taxon>Eukaryota</taxon>
        <taxon>Fungi</taxon>
        <taxon>Dikarya</taxon>
        <taxon>Basidiomycota</taxon>
        <taxon>Agaricomycotina</taxon>
        <taxon>Agaricomycetes</taxon>
        <taxon>Agaricomycetidae</taxon>
        <taxon>Agaricales</taxon>
        <taxon>Tricholomatineae</taxon>
        <taxon>Lyophyllaceae</taxon>
        <taxon>Sphagnurus</taxon>
    </lineage>
</organism>
<evidence type="ECO:0000259" key="1">
    <source>
        <dbReference type="Pfam" id="PF09994"/>
    </source>
</evidence>
<dbReference type="EMBL" id="JABCKI010005737">
    <property type="protein sequence ID" value="KAG5638961.1"/>
    <property type="molecule type" value="Genomic_DNA"/>
</dbReference>
<keyword evidence="3" id="KW-1185">Reference proteome</keyword>
<evidence type="ECO:0000313" key="2">
    <source>
        <dbReference type="EMBL" id="KAG5638961.1"/>
    </source>
</evidence>
<dbReference type="Pfam" id="PF09994">
    <property type="entry name" value="T6SS_Tle1-like_cat"/>
    <property type="match status" value="1"/>
</dbReference>
<feature type="domain" description="T6SS Phospholipase effector Tle1-like catalytic" evidence="1">
    <location>
        <begin position="10"/>
        <end position="150"/>
    </location>
</feature>
<reference evidence="2" key="2">
    <citation type="submission" date="2021-10" db="EMBL/GenBank/DDBJ databases">
        <title>Phylogenomics reveals ancestral predisposition of the termite-cultivated fungus Termitomyces towards a domesticated lifestyle.</title>
        <authorList>
            <person name="Auxier B."/>
            <person name="Grum-Grzhimaylo A."/>
            <person name="Cardenas M.E."/>
            <person name="Lodge J.D."/>
            <person name="Laessoe T."/>
            <person name="Pedersen O."/>
            <person name="Smith M.E."/>
            <person name="Kuyper T.W."/>
            <person name="Franco-Molano E.A."/>
            <person name="Baroni T.J."/>
            <person name="Aanen D.K."/>
        </authorList>
    </citation>
    <scope>NUCLEOTIDE SEQUENCE</scope>
    <source>
        <strain evidence="2">D49</strain>
    </source>
</reference>
<dbReference type="PANTHER" id="PTHR33840">
    <property type="match status" value="1"/>
</dbReference>
<sequence length="373" mass="42466">MGNEGYDLGKEFKQTFAMPATVKFVGVWDTVSSVGIIPRTHPYTSVNYAVKHFRHALALDERRARFRPNVWGEPTPGEREQDLDIDEPQIKAPAPGTDRDKWEYQAPERDVCDVQEVWFSGCHADVGGGSHSNKDQQSLSYIPLRWMIKECLLTGTGILFDLSYLKSLGINLAKLSESLREKGHDLESLGFTEKVLADVAGEMSVPIDPHRQLQHTSSPLARHVQETASSVAQHIQTTASSVAQHFQHTPFDSEPLRLKPKVDIVAKLFDQLITVWFWWILEVLPLRATYQKMDGSWVRKKTRNFGGGRFIHFDEDRQCKVHVTVKMRMESEIPEEEEKYEPAASNWVGVQKCDMITWVGDPDIELEEADARH</sequence>
<gene>
    <name evidence="2" type="ORF">H0H81_008461</name>
</gene>